<gene>
    <name evidence="1" type="ORF">HNQ88_003933</name>
</gene>
<proteinExistence type="predicted"/>
<organism evidence="1 2">
    <name type="scientific">Aureibacter tunicatorum</name>
    <dbReference type="NCBI Taxonomy" id="866807"/>
    <lineage>
        <taxon>Bacteria</taxon>
        <taxon>Pseudomonadati</taxon>
        <taxon>Bacteroidota</taxon>
        <taxon>Cytophagia</taxon>
        <taxon>Cytophagales</taxon>
        <taxon>Persicobacteraceae</taxon>
        <taxon>Aureibacter</taxon>
    </lineage>
</organism>
<sequence length="187" mass="20432">MSEARTTIAGGWSPFEAPTAEEKLILKEALLGLLGVDYLPIAVSKQVVNGMNYRFISKATVVYPGAKPYLVEIFVHVPPGGKPELKNIKNVTKDLPETAFLSLGGWSDWHPLTPGEKVIFHLATKDILGVVYDPIEVRTQVVAGMNLEFKAVAHPVVPHSEPYDVIVSIFQPLDGAPYVESITKVNN</sequence>
<comment type="caution">
    <text evidence="1">The sequence shown here is derived from an EMBL/GenBank/DDBJ whole genome shotgun (WGS) entry which is preliminary data.</text>
</comment>
<dbReference type="RefSeq" id="WP_309941171.1">
    <property type="nucleotide sequence ID" value="NZ_AP025306.1"/>
</dbReference>
<dbReference type="AlphaFoldDB" id="A0AAE3XPP5"/>
<dbReference type="InterPro" id="IPR046350">
    <property type="entry name" value="Cystatin_sf"/>
</dbReference>
<dbReference type="SUPFAM" id="SSF54403">
    <property type="entry name" value="Cystatin/monellin"/>
    <property type="match status" value="2"/>
</dbReference>
<dbReference type="EMBL" id="JAVDQD010000005">
    <property type="protein sequence ID" value="MDR6240857.1"/>
    <property type="molecule type" value="Genomic_DNA"/>
</dbReference>
<dbReference type="Proteomes" id="UP001185092">
    <property type="component" value="Unassembled WGS sequence"/>
</dbReference>
<name>A0AAE3XPP5_9BACT</name>
<protein>
    <submittedName>
        <fullName evidence="1">Uncharacterized protein</fullName>
    </submittedName>
</protein>
<reference evidence="1" key="1">
    <citation type="submission" date="2023-07" db="EMBL/GenBank/DDBJ databases">
        <title>Genomic Encyclopedia of Type Strains, Phase IV (KMG-IV): sequencing the most valuable type-strain genomes for metagenomic binning, comparative biology and taxonomic classification.</title>
        <authorList>
            <person name="Goeker M."/>
        </authorList>
    </citation>
    <scope>NUCLEOTIDE SEQUENCE</scope>
    <source>
        <strain evidence="1">DSM 26174</strain>
    </source>
</reference>
<evidence type="ECO:0000313" key="2">
    <source>
        <dbReference type="Proteomes" id="UP001185092"/>
    </source>
</evidence>
<keyword evidence="2" id="KW-1185">Reference proteome</keyword>
<accession>A0AAE3XPP5</accession>
<evidence type="ECO:0000313" key="1">
    <source>
        <dbReference type="EMBL" id="MDR6240857.1"/>
    </source>
</evidence>